<gene>
    <name evidence="7" type="ORF">UFOPK3774_00472</name>
    <name evidence="8" type="ORF">UFOPK4049_00072</name>
</gene>
<dbReference type="AlphaFoldDB" id="A0A6J7NR49"/>
<dbReference type="PANTHER" id="PTHR11655">
    <property type="entry name" value="60S/50S RIBOSOMAL PROTEIN L6/L9"/>
    <property type="match status" value="1"/>
</dbReference>
<dbReference type="InterPro" id="IPR036789">
    <property type="entry name" value="Ribosomal_uL6-like_a/b-dom_sf"/>
</dbReference>
<dbReference type="GO" id="GO:0003735">
    <property type="term" value="F:structural constituent of ribosome"/>
    <property type="evidence" value="ECO:0007669"/>
    <property type="project" value="InterPro"/>
</dbReference>
<name>A0A6J7NR49_9ZZZZ</name>
<evidence type="ECO:0000313" key="7">
    <source>
        <dbReference type="EMBL" id="CAB4938181.1"/>
    </source>
</evidence>
<dbReference type="Gene3D" id="3.90.930.12">
    <property type="entry name" value="Ribosomal protein L6, alpha-beta domain"/>
    <property type="match status" value="2"/>
</dbReference>
<dbReference type="GO" id="GO:0019843">
    <property type="term" value="F:rRNA binding"/>
    <property type="evidence" value="ECO:0007669"/>
    <property type="project" value="UniProtKB-KW"/>
</dbReference>
<protein>
    <submittedName>
        <fullName evidence="8">Unannotated protein</fullName>
    </submittedName>
</protein>
<dbReference type="InterPro" id="IPR020040">
    <property type="entry name" value="Ribosomal_uL6_a/b-dom"/>
</dbReference>
<dbReference type="PANTHER" id="PTHR11655:SF14">
    <property type="entry name" value="LARGE RIBOSOMAL SUBUNIT PROTEIN UL6M"/>
    <property type="match status" value="1"/>
</dbReference>
<evidence type="ECO:0000256" key="2">
    <source>
        <dbReference type="ARBA" id="ARBA00022730"/>
    </source>
</evidence>
<dbReference type="GO" id="GO:0002181">
    <property type="term" value="P:cytoplasmic translation"/>
    <property type="evidence" value="ECO:0007669"/>
    <property type="project" value="TreeGrafter"/>
</dbReference>
<evidence type="ECO:0000256" key="4">
    <source>
        <dbReference type="ARBA" id="ARBA00022980"/>
    </source>
</evidence>
<organism evidence="8">
    <name type="scientific">freshwater metagenome</name>
    <dbReference type="NCBI Taxonomy" id="449393"/>
    <lineage>
        <taxon>unclassified sequences</taxon>
        <taxon>metagenomes</taxon>
        <taxon>ecological metagenomes</taxon>
    </lineage>
</organism>
<dbReference type="PRINTS" id="PR00059">
    <property type="entry name" value="RIBOSOMALL6"/>
</dbReference>
<keyword evidence="4" id="KW-0689">Ribosomal protein</keyword>
<keyword evidence="5" id="KW-0687">Ribonucleoprotein</keyword>
<evidence type="ECO:0000256" key="3">
    <source>
        <dbReference type="ARBA" id="ARBA00022884"/>
    </source>
</evidence>
<evidence type="ECO:0000313" key="8">
    <source>
        <dbReference type="EMBL" id="CAB4995118.1"/>
    </source>
</evidence>
<proteinExistence type="inferred from homology"/>
<dbReference type="GO" id="GO:0022625">
    <property type="term" value="C:cytosolic large ribosomal subunit"/>
    <property type="evidence" value="ECO:0007669"/>
    <property type="project" value="TreeGrafter"/>
</dbReference>
<feature type="domain" description="Large ribosomal subunit protein uL6 alpha-beta" evidence="6">
    <location>
        <begin position="94"/>
        <end position="165"/>
    </location>
</feature>
<evidence type="ECO:0000256" key="1">
    <source>
        <dbReference type="ARBA" id="ARBA00009356"/>
    </source>
</evidence>
<feature type="domain" description="Large ribosomal subunit protein uL6 alpha-beta" evidence="6">
    <location>
        <begin position="16"/>
        <end position="86"/>
    </location>
</feature>
<accession>A0A6J7NR49</accession>
<sequence>MVIVMSRIGKMPITLPKGVEVSINGQEVAVKGPKGSLSRVIAEPIHVSQSEGILNVVRPNEERIVRSLHGLSRTLVANMVEGVTNGYTKTIEIVGVGYRVAEKGKDLEFLLGYSHPIAFPAPEGITFKVDSPTLFHISGIDKQLVGEVAAKVKKLRKADPYKGKGLRLQGETVRRKQGKTGKK</sequence>
<dbReference type="InterPro" id="IPR000702">
    <property type="entry name" value="Ribosomal_uL6-like"/>
</dbReference>
<dbReference type="HAMAP" id="MF_01365_B">
    <property type="entry name" value="Ribosomal_uL6_B"/>
    <property type="match status" value="1"/>
</dbReference>
<dbReference type="PIRSF" id="PIRSF002162">
    <property type="entry name" value="Ribosomal_L6"/>
    <property type="match status" value="1"/>
</dbReference>
<comment type="similarity">
    <text evidence="1">Belongs to the universal ribosomal protein uL6 family.</text>
</comment>
<evidence type="ECO:0000256" key="5">
    <source>
        <dbReference type="ARBA" id="ARBA00023274"/>
    </source>
</evidence>
<dbReference type="FunFam" id="3.90.930.12:FF:000001">
    <property type="entry name" value="50S ribosomal protein L6"/>
    <property type="match status" value="1"/>
</dbReference>
<evidence type="ECO:0000259" key="6">
    <source>
        <dbReference type="Pfam" id="PF00347"/>
    </source>
</evidence>
<dbReference type="EMBL" id="CAFBNG010000065">
    <property type="protein sequence ID" value="CAB4938181.1"/>
    <property type="molecule type" value="Genomic_DNA"/>
</dbReference>
<dbReference type="NCBIfam" id="TIGR03654">
    <property type="entry name" value="L6_bact"/>
    <property type="match status" value="1"/>
</dbReference>
<keyword evidence="3" id="KW-0694">RNA-binding</keyword>
<dbReference type="SUPFAM" id="SSF56053">
    <property type="entry name" value="Ribosomal protein L6"/>
    <property type="match status" value="2"/>
</dbReference>
<dbReference type="EMBL" id="CAFBPB010000004">
    <property type="protein sequence ID" value="CAB4995118.1"/>
    <property type="molecule type" value="Genomic_DNA"/>
</dbReference>
<dbReference type="FunFam" id="3.90.930.12:FF:000002">
    <property type="entry name" value="50S ribosomal protein L6"/>
    <property type="match status" value="1"/>
</dbReference>
<keyword evidence="2" id="KW-0699">rRNA-binding</keyword>
<dbReference type="InterPro" id="IPR019906">
    <property type="entry name" value="Ribosomal_uL6_bac-type"/>
</dbReference>
<reference evidence="8" key="1">
    <citation type="submission" date="2020-05" db="EMBL/GenBank/DDBJ databases">
        <authorList>
            <person name="Chiriac C."/>
            <person name="Salcher M."/>
            <person name="Ghai R."/>
            <person name="Kavagutti S V."/>
        </authorList>
    </citation>
    <scope>NUCLEOTIDE SEQUENCE</scope>
</reference>
<dbReference type="Pfam" id="PF00347">
    <property type="entry name" value="Ribosomal_L6"/>
    <property type="match status" value="2"/>
</dbReference>